<organism evidence="2 3">
    <name type="scientific">Choanephora cucurbitarum</name>
    <dbReference type="NCBI Taxonomy" id="101091"/>
    <lineage>
        <taxon>Eukaryota</taxon>
        <taxon>Fungi</taxon>
        <taxon>Fungi incertae sedis</taxon>
        <taxon>Mucoromycota</taxon>
        <taxon>Mucoromycotina</taxon>
        <taxon>Mucoromycetes</taxon>
        <taxon>Mucorales</taxon>
        <taxon>Mucorineae</taxon>
        <taxon>Choanephoraceae</taxon>
        <taxon>Choanephoroideae</taxon>
        <taxon>Choanephora</taxon>
    </lineage>
</organism>
<dbReference type="SUPFAM" id="SSF52540">
    <property type="entry name" value="P-loop containing nucleoside triphosphate hydrolases"/>
    <property type="match status" value="1"/>
</dbReference>
<dbReference type="InterPro" id="IPR027417">
    <property type="entry name" value="P-loop_NTPase"/>
</dbReference>
<dbReference type="Proteomes" id="UP000093000">
    <property type="component" value="Unassembled WGS sequence"/>
</dbReference>
<feature type="region of interest" description="Disordered" evidence="1">
    <location>
        <begin position="166"/>
        <end position="189"/>
    </location>
</feature>
<evidence type="ECO:0000313" key="2">
    <source>
        <dbReference type="EMBL" id="OBZ91159.1"/>
    </source>
</evidence>
<keyword evidence="3" id="KW-1185">Reference proteome</keyword>
<evidence type="ECO:0000313" key="3">
    <source>
        <dbReference type="Proteomes" id="UP000093000"/>
    </source>
</evidence>
<name>A0A1C7NQF7_9FUNG</name>
<dbReference type="AlphaFoldDB" id="A0A1C7NQF7"/>
<dbReference type="InterPro" id="IPR020987">
    <property type="entry name" value="Centromere_Cenp-M"/>
</dbReference>
<protein>
    <submittedName>
        <fullName evidence="2">Uncharacterized protein</fullName>
    </submittedName>
</protein>
<dbReference type="CDD" id="cd00882">
    <property type="entry name" value="Ras_like_GTPase"/>
    <property type="match status" value="1"/>
</dbReference>
<evidence type="ECO:0000256" key="1">
    <source>
        <dbReference type="SAM" id="MobiDB-lite"/>
    </source>
</evidence>
<comment type="caution">
    <text evidence="2">The sequence shown here is derived from an EMBL/GenBank/DDBJ whole genome shotgun (WGS) entry which is preliminary data.</text>
</comment>
<dbReference type="InParanoid" id="A0A1C7NQF7"/>
<gene>
    <name evidence="2" type="ORF">A0J61_00794</name>
</gene>
<reference evidence="2 3" key="1">
    <citation type="submission" date="2016-03" db="EMBL/GenBank/DDBJ databases">
        <title>Choanephora cucurbitarum.</title>
        <authorList>
            <person name="Min B."/>
            <person name="Park H."/>
            <person name="Park J.-H."/>
            <person name="Shin H.-D."/>
            <person name="Choi I.-G."/>
        </authorList>
    </citation>
    <scope>NUCLEOTIDE SEQUENCE [LARGE SCALE GENOMIC DNA]</scope>
    <source>
        <strain evidence="2 3">KUS-F28377</strain>
    </source>
</reference>
<dbReference type="OrthoDB" id="2386686at2759"/>
<dbReference type="Pfam" id="PF11111">
    <property type="entry name" value="CENP-M"/>
    <property type="match status" value="1"/>
</dbReference>
<accession>A0A1C7NQF7</accession>
<feature type="compositionally biased region" description="Acidic residues" evidence="1">
    <location>
        <begin position="166"/>
        <end position="178"/>
    </location>
</feature>
<dbReference type="Gene3D" id="3.40.50.300">
    <property type="entry name" value="P-loop containing nucleotide triphosphate hydrolases"/>
    <property type="match status" value="1"/>
</dbReference>
<sequence>MLRPQYTRRPFELMILGRPGAGKRTLSDQFLRVKDVFFSINIAEDVPTVNVDRVDYILILIDLTQEDSMWLLDQALQQMNIRFLVKKLAIVVTKMDQIRQKEIEIHQIQSTLESYFDVPIFYVNLSRHFERTRLCQQLTQLIKTNTLQCRHVNTSTLGCIDLYDPEEPVAEEDDEDHEMTETSVTEPSQ</sequence>
<proteinExistence type="predicted"/>
<dbReference type="EMBL" id="LUGH01000020">
    <property type="protein sequence ID" value="OBZ91159.1"/>
    <property type="molecule type" value="Genomic_DNA"/>
</dbReference>